<dbReference type="Pfam" id="PF00296">
    <property type="entry name" value="Bac_luciferase"/>
    <property type="match status" value="2"/>
</dbReference>
<evidence type="ECO:0000313" key="3">
    <source>
        <dbReference type="EMBL" id="SDE26546.1"/>
    </source>
</evidence>
<proteinExistence type="predicted"/>
<dbReference type="Gene3D" id="3.20.20.30">
    <property type="entry name" value="Luciferase-like domain"/>
    <property type="match status" value="2"/>
</dbReference>
<dbReference type="Proteomes" id="UP000199034">
    <property type="component" value="Unassembled WGS sequence"/>
</dbReference>
<dbReference type="PANTHER" id="PTHR43244">
    <property type="match status" value="1"/>
</dbReference>
<sequence>MSLPAGPWGAWSAALRLGERSAAMDAAAALEDAGCSALWMTGGLDDPFDRVADLLAATRRTTVATGILSIWTMPADDVAAAVAALDPAERDRFLLGLGVSHPRLVDRTEPGRYTRPLTRMREYVDRLDEVGGPPAGARVLAALGPRMLELAALRAAGAHPYLTTPGHTAEARAALGAGPFLAPTQMTLLVADPARAREVARGYLAMYLRQGNYVSSWQRLGFTEDDVARGGSDRLVDALVAWGTPEQVAARVREHVAAGADHVCVQMLDPDAAWTDHPFPVDDWRTLLAVLA</sequence>
<dbReference type="GO" id="GO:0016705">
    <property type="term" value="F:oxidoreductase activity, acting on paired donors, with incorporation or reduction of molecular oxygen"/>
    <property type="evidence" value="ECO:0007669"/>
    <property type="project" value="InterPro"/>
</dbReference>
<evidence type="ECO:0000259" key="2">
    <source>
        <dbReference type="Pfam" id="PF00296"/>
    </source>
</evidence>
<dbReference type="InterPro" id="IPR050564">
    <property type="entry name" value="F420-G6PD/mer"/>
</dbReference>
<keyword evidence="1" id="KW-0560">Oxidoreductase</keyword>
<gene>
    <name evidence="3" type="ORF">SAMN05421872_11820</name>
</gene>
<keyword evidence="4" id="KW-1185">Reference proteome</keyword>
<dbReference type="InterPro" id="IPR019922">
    <property type="entry name" value="Lucif-like_OxRdatse_MSMEG_4141"/>
</dbReference>
<dbReference type="PANTHER" id="PTHR43244:SF1">
    <property type="entry name" value="5,10-METHYLENETETRAHYDROMETHANOPTERIN REDUCTASE"/>
    <property type="match status" value="1"/>
</dbReference>
<reference evidence="4" key="1">
    <citation type="submission" date="2016-10" db="EMBL/GenBank/DDBJ databases">
        <authorList>
            <person name="Varghese N."/>
            <person name="Submissions S."/>
        </authorList>
    </citation>
    <scope>NUCLEOTIDE SEQUENCE [LARGE SCALE GENOMIC DNA]</scope>
    <source>
        <strain evidence="4">CGMCC 4.6858</strain>
    </source>
</reference>
<evidence type="ECO:0000313" key="4">
    <source>
        <dbReference type="Proteomes" id="UP000199034"/>
    </source>
</evidence>
<feature type="domain" description="Luciferase-like" evidence="2">
    <location>
        <begin position="21"/>
        <end position="127"/>
    </location>
</feature>
<dbReference type="RefSeq" id="WP_211753221.1">
    <property type="nucleotide sequence ID" value="NZ_FMZM01000018.1"/>
</dbReference>
<evidence type="ECO:0000256" key="1">
    <source>
        <dbReference type="ARBA" id="ARBA00023002"/>
    </source>
</evidence>
<dbReference type="InterPro" id="IPR011251">
    <property type="entry name" value="Luciferase-like_dom"/>
</dbReference>
<accession>A0A1G7BJE4</accession>
<dbReference type="AlphaFoldDB" id="A0A1G7BJE4"/>
<dbReference type="SUPFAM" id="SSF51679">
    <property type="entry name" value="Bacterial luciferase-like"/>
    <property type="match status" value="1"/>
</dbReference>
<dbReference type="NCBIfam" id="TIGR03620">
    <property type="entry name" value="F420_MSMEG_4141"/>
    <property type="match status" value="1"/>
</dbReference>
<name>A0A1G7BJE4_9ACTN</name>
<feature type="domain" description="Luciferase-like" evidence="2">
    <location>
        <begin position="140"/>
        <end position="262"/>
    </location>
</feature>
<dbReference type="STRING" id="1045774.SAMN05421872_11820"/>
<organism evidence="3 4">
    <name type="scientific">Nocardioides lianchengensis</name>
    <dbReference type="NCBI Taxonomy" id="1045774"/>
    <lineage>
        <taxon>Bacteria</taxon>
        <taxon>Bacillati</taxon>
        <taxon>Actinomycetota</taxon>
        <taxon>Actinomycetes</taxon>
        <taxon>Propionibacteriales</taxon>
        <taxon>Nocardioidaceae</taxon>
        <taxon>Nocardioides</taxon>
    </lineage>
</organism>
<dbReference type="InterPro" id="IPR036661">
    <property type="entry name" value="Luciferase-like_sf"/>
</dbReference>
<dbReference type="EMBL" id="FMZM01000018">
    <property type="protein sequence ID" value="SDE26546.1"/>
    <property type="molecule type" value="Genomic_DNA"/>
</dbReference>
<protein>
    <submittedName>
        <fullName evidence="3">Probable F420-dependent oxidoreductase, MSMEG_4141 family</fullName>
    </submittedName>
</protein>